<dbReference type="EMBL" id="AKHW03005169">
    <property type="protein sequence ID" value="KYO27481.1"/>
    <property type="molecule type" value="Genomic_DNA"/>
</dbReference>
<keyword evidence="2" id="KW-1185">Reference proteome</keyword>
<name>A0A151MSI3_ALLMI</name>
<reference evidence="1 2" key="1">
    <citation type="journal article" date="2012" name="Genome Biol.">
        <title>Sequencing three crocodilian genomes to illuminate the evolution of archosaurs and amniotes.</title>
        <authorList>
            <person name="St John J.A."/>
            <person name="Braun E.L."/>
            <person name="Isberg S.R."/>
            <person name="Miles L.G."/>
            <person name="Chong A.Y."/>
            <person name="Gongora J."/>
            <person name="Dalzell P."/>
            <person name="Moran C."/>
            <person name="Bed'hom B."/>
            <person name="Abzhanov A."/>
            <person name="Burgess S.C."/>
            <person name="Cooksey A.M."/>
            <person name="Castoe T.A."/>
            <person name="Crawford N.G."/>
            <person name="Densmore L.D."/>
            <person name="Drew J.C."/>
            <person name="Edwards S.V."/>
            <person name="Faircloth B.C."/>
            <person name="Fujita M.K."/>
            <person name="Greenwold M.J."/>
            <person name="Hoffmann F.G."/>
            <person name="Howard J.M."/>
            <person name="Iguchi T."/>
            <person name="Janes D.E."/>
            <person name="Khan S.Y."/>
            <person name="Kohno S."/>
            <person name="de Koning A.J."/>
            <person name="Lance S.L."/>
            <person name="McCarthy F.M."/>
            <person name="McCormack J.E."/>
            <person name="Merchant M.E."/>
            <person name="Peterson D.G."/>
            <person name="Pollock D.D."/>
            <person name="Pourmand N."/>
            <person name="Raney B.J."/>
            <person name="Roessler K.A."/>
            <person name="Sanford J.R."/>
            <person name="Sawyer R.H."/>
            <person name="Schmidt C.J."/>
            <person name="Triplett E.W."/>
            <person name="Tuberville T.D."/>
            <person name="Venegas-Anaya M."/>
            <person name="Howard J.T."/>
            <person name="Jarvis E.D."/>
            <person name="Guillette L.J.Jr."/>
            <person name="Glenn T.C."/>
            <person name="Green R.E."/>
            <person name="Ray D.A."/>
        </authorList>
    </citation>
    <scope>NUCLEOTIDE SEQUENCE [LARGE SCALE GENOMIC DNA]</scope>
    <source>
        <strain evidence="1">KSC_2009_1</strain>
    </source>
</reference>
<comment type="caution">
    <text evidence="1">The sequence shown here is derived from an EMBL/GenBank/DDBJ whole genome shotgun (WGS) entry which is preliminary data.</text>
</comment>
<organism evidence="1 2">
    <name type="scientific">Alligator mississippiensis</name>
    <name type="common">American alligator</name>
    <dbReference type="NCBI Taxonomy" id="8496"/>
    <lineage>
        <taxon>Eukaryota</taxon>
        <taxon>Metazoa</taxon>
        <taxon>Chordata</taxon>
        <taxon>Craniata</taxon>
        <taxon>Vertebrata</taxon>
        <taxon>Euteleostomi</taxon>
        <taxon>Archelosauria</taxon>
        <taxon>Archosauria</taxon>
        <taxon>Crocodylia</taxon>
        <taxon>Alligatoridae</taxon>
        <taxon>Alligatorinae</taxon>
        <taxon>Alligator</taxon>
    </lineage>
</organism>
<dbReference type="AlphaFoldDB" id="A0A151MSI3"/>
<evidence type="ECO:0000313" key="1">
    <source>
        <dbReference type="EMBL" id="KYO27481.1"/>
    </source>
</evidence>
<accession>A0A151MSI3</accession>
<sequence>MCQHGLIVKNTVFHQKDQLKTTWRHPRSEHWHLLDYIIVRGRDLRDVLVTRAMKGSEDCWTDHRLVRSVMNIHLAPRHRKTQKAARRQLNVTALKDPGQQEEFQAQLYSALEQVPTADDISIQSHWEELKSAV</sequence>
<proteinExistence type="predicted"/>
<protein>
    <submittedName>
        <fullName evidence="1">Uncharacterized protein</fullName>
    </submittedName>
</protein>
<evidence type="ECO:0000313" key="2">
    <source>
        <dbReference type="Proteomes" id="UP000050525"/>
    </source>
</evidence>
<gene>
    <name evidence="1" type="ORF">Y1Q_0003648</name>
</gene>
<dbReference type="Proteomes" id="UP000050525">
    <property type="component" value="Unassembled WGS sequence"/>
</dbReference>